<dbReference type="STRING" id="438753.AZC_0896"/>
<dbReference type="KEGG" id="azc:AZC_0896"/>
<dbReference type="EMBL" id="AP009384">
    <property type="protein sequence ID" value="BAF86894.1"/>
    <property type="molecule type" value="Genomic_DNA"/>
</dbReference>
<gene>
    <name evidence="1" type="primary">rgpF</name>
    <name evidence="1" type="ordered locus">AZC_0896</name>
</gene>
<dbReference type="Proteomes" id="UP000000270">
    <property type="component" value="Chromosome"/>
</dbReference>
<reference evidence="2" key="2">
    <citation type="submission" date="2007-04" db="EMBL/GenBank/DDBJ databases">
        <title>Complete genome sequence of the nitrogen-fixing bacterium Azorhizobium caulinodans ORS571.</title>
        <authorList>
            <person name="Lee K.B."/>
            <person name="Backer P.D."/>
            <person name="Aono T."/>
            <person name="Liu C.T."/>
            <person name="Suzuki S."/>
            <person name="Suzuki T."/>
            <person name="Kaneko T."/>
            <person name="Yamada M."/>
            <person name="Tabata S."/>
            <person name="Kupfer D.M."/>
            <person name="Najar F.Z."/>
            <person name="Wiley G.B."/>
            <person name="Roe B."/>
            <person name="Binnewies T."/>
            <person name="Ussery D."/>
            <person name="Vereecke D."/>
            <person name="Gevers D."/>
            <person name="Holsters M."/>
            <person name="Oyaizu H."/>
        </authorList>
    </citation>
    <scope>NUCLEOTIDE SEQUENCE [LARGE SCALE GENOMIC DNA]</scope>
    <source>
        <strain evidence="2">ATCC 43989 / DSM 5975 / JCM 20966 / LMG 6465 / NBRC 14845 / NCIMB 13405 / ORS 571</strain>
    </source>
</reference>
<reference evidence="1 2" key="3">
    <citation type="journal article" date="2008" name="BMC Genomics">
        <title>The genome of the versatile nitrogen fixer Azorhizobium caulinodans ORS571.</title>
        <authorList>
            <person name="Lee KB."/>
            <person name="Backer P.D."/>
            <person name="Aono T."/>
            <person name="Liu CT."/>
            <person name="Suzuki S."/>
            <person name="Suzuki T."/>
            <person name="Kaneko T."/>
            <person name="Yamada M."/>
            <person name="Tabata S."/>
            <person name="Kupfer D.M."/>
            <person name="Najar F.Z."/>
            <person name="Wiley G.B."/>
            <person name="Roe B."/>
            <person name="Binnewies T.T."/>
            <person name="Ussery D.W."/>
            <person name="D'Haeze W."/>
            <person name="Herder J.D."/>
            <person name="Gevers D."/>
            <person name="Vereecke D."/>
            <person name="Holsters M."/>
            <person name="Oyaizu H."/>
        </authorList>
    </citation>
    <scope>NUCLEOTIDE SEQUENCE [LARGE SCALE GENOMIC DNA]</scope>
    <source>
        <strain evidence="2">ATCC 43989 / DSM 5975 / JCM 20966 / LMG 6465 / NBRC 14845 / NCIMB 13405 / ORS 571</strain>
    </source>
</reference>
<reference evidence="1 2" key="5">
    <citation type="journal article" date="2010" name="Appl. Environ. Microbiol.">
        <title>phrR-like gene praR of Azorhizobium caulinodans ORS571 is essential for symbiosis with Sesbania rostrata and is involved in expression of reb genes.</title>
        <authorList>
            <person name="Akiba N."/>
            <person name="Aono T."/>
            <person name="Toyazaki H."/>
            <person name="Sato S."/>
            <person name="Oyaizu H."/>
        </authorList>
    </citation>
    <scope>NUCLEOTIDE SEQUENCE [LARGE SCALE GENOMIC DNA]</scope>
    <source>
        <strain evidence="2">ATCC 43989 / DSM 5975 / JCM 20966 / LMG 6465 / NBRC 14845 / NCIMB 13405 / ORS 571</strain>
    </source>
</reference>
<dbReference type="PANTHER" id="PTHR41244:SF1">
    <property type="entry name" value="GLYCOSYLTRANSFERASE"/>
    <property type="match status" value="1"/>
</dbReference>
<dbReference type="InterPro" id="IPR032719">
    <property type="entry name" value="WbsX"/>
</dbReference>
<evidence type="ECO:0000313" key="1">
    <source>
        <dbReference type="EMBL" id="BAF86894.1"/>
    </source>
</evidence>
<dbReference type="AlphaFoldDB" id="A8HU16"/>
<dbReference type="PANTHER" id="PTHR41244">
    <property type="entry name" value="RHAMNAN SYNTHESIS F"/>
    <property type="match status" value="1"/>
</dbReference>
<accession>A8HU16</accession>
<reference evidence="1 2" key="1">
    <citation type="journal article" date="2007" name="Appl. Environ. Microbiol.">
        <title>Rhizobial factors required for stem nodule maturation and maintenance in Sesbania rostrata-Azorhizobium caulinodans ORS571 symbiosis.</title>
        <authorList>
            <person name="Suzuki S."/>
            <person name="Aono T."/>
            <person name="Lee KB."/>
            <person name="Suzuki T."/>
            <person name="Liu CT."/>
            <person name="Miwa H."/>
            <person name="Wakao S."/>
            <person name="Iki T."/>
            <person name="Oyaizu H."/>
        </authorList>
    </citation>
    <scope>NUCLEOTIDE SEQUENCE [LARGE SCALE GENOMIC DNA]</scope>
    <source>
        <strain evidence="2">ATCC 43989 / DSM 5975 / JCM 20966 / LMG 6465 / NBRC 14845 / NCIMB 13405 / ORS 571</strain>
    </source>
</reference>
<protein>
    <submittedName>
        <fullName evidence="1">Putative lipopolysaccharide biosynthesis protein</fullName>
    </submittedName>
</protein>
<proteinExistence type="predicted"/>
<dbReference type="HOGENOM" id="CLU_018279_0_0_5"/>
<reference evidence="1 2" key="4">
    <citation type="journal article" date="2009" name="Appl. Environ. Microbiol.">
        <title>Comparative genome-wide transcriptional profiling of Azorhizobium caulinodans ORS571 grown under free-living and symbiotic conditions.</title>
        <authorList>
            <person name="Tsukada S."/>
            <person name="Aono T."/>
            <person name="Akiba N."/>
            <person name="Lee KB."/>
            <person name="Liu CT."/>
            <person name="Toyazaki H."/>
            <person name="Oyaizu H."/>
        </authorList>
    </citation>
    <scope>NUCLEOTIDE SEQUENCE [LARGE SCALE GENOMIC DNA]</scope>
    <source>
        <strain evidence="2">ATCC 43989 / DSM 5975 / JCM 20966 / LMG 6465 / NBRC 14845 / NCIMB 13405 / ORS 571</strain>
    </source>
</reference>
<keyword evidence="2" id="KW-1185">Reference proteome</keyword>
<dbReference type="eggNOG" id="COG3754">
    <property type="taxonomic scope" value="Bacteria"/>
</dbReference>
<dbReference type="InterPro" id="IPR007739">
    <property type="entry name" value="RgpF"/>
</dbReference>
<dbReference type="Gene3D" id="3.20.20.80">
    <property type="entry name" value="Glycosidases"/>
    <property type="match status" value="1"/>
</dbReference>
<dbReference type="Pfam" id="PF14307">
    <property type="entry name" value="Glyco_tran_WbsX"/>
    <property type="match status" value="1"/>
</dbReference>
<name>A8HU16_AZOC5</name>
<evidence type="ECO:0000313" key="2">
    <source>
        <dbReference type="Proteomes" id="UP000000270"/>
    </source>
</evidence>
<dbReference type="Pfam" id="PF05045">
    <property type="entry name" value="RgpF"/>
    <property type="match status" value="1"/>
</dbReference>
<reference evidence="1 2" key="6">
    <citation type="journal article" date="2011" name="Appl. Environ. Microbiol.">
        <title>Involvement of the azorhizobial chromosome partition gene (parA) in the onset of bacteroid differentiation during Sesbania rostrata stem nodule development.</title>
        <authorList>
            <person name="Liu CT."/>
            <person name="Lee KB."/>
            <person name="Wang YS."/>
            <person name="Peng MH."/>
            <person name="Lee KT."/>
            <person name="Suzuki S."/>
            <person name="Suzuki T."/>
            <person name="Oyaizu H."/>
        </authorList>
    </citation>
    <scope>NUCLEOTIDE SEQUENCE [LARGE SCALE GENOMIC DNA]</scope>
    <source>
        <strain evidence="2">ATCC 43989 / DSM 5975 / JCM 20966 / LMG 6465 / NBRC 14845 / NCIMB 13405 / ORS 571</strain>
    </source>
</reference>
<organism evidence="1 2">
    <name type="scientific">Azorhizobium caulinodans (strain ATCC 43989 / DSM 5975 / JCM 20966 / LMG 6465 / NBRC 14845 / NCIMB 13405 / ORS 571)</name>
    <dbReference type="NCBI Taxonomy" id="438753"/>
    <lineage>
        <taxon>Bacteria</taxon>
        <taxon>Pseudomonadati</taxon>
        <taxon>Pseudomonadota</taxon>
        <taxon>Alphaproteobacteria</taxon>
        <taxon>Hyphomicrobiales</taxon>
        <taxon>Xanthobacteraceae</taxon>
        <taxon>Azorhizobium</taxon>
    </lineage>
</organism>
<sequence length="661" mass="70169">MSSRRRSGKDGLDSPTGAMALRDFIRRLRYGASDACFALFPFVVERKREAAAAKEMRRRAAGKRDPAWRPPAPPVVPPKADGLGIVAFYSDLPSDTAARIEAARPQFVRHVQPVLPLLPLSASVEEEVALATAHGIDTFCFWLRADGELPAALRAILATPDLAIGIAIFFEGPLPAVRADVLDALADPRALRIDGRPMLGASGGGGDQWQAAAAARLGGPLFLVEPFAANADLSAGFSAAVQIPPRDLAPLPTPRRIESVSRAFVGPVDEFMFVADLAQHRARQATVPLFPGICAGHDSTPGQGADARIMVSPDLGDDYARWLTEVLAIARARPVAGASLVFINAWNDWLNGSHLLPDARYGHALLRATASTCAPYAGAIGARRPAAAPVTPRPVRTGSLASVVHGYYEDLLPGLIAGLDPAHLFVTTPPEKAEAVRAVLARAAPAARLRVVENRGRDVRPFLSLLPELEAEGYDLVLKVHTKRSPHQGKEGSDWLQRLSGPLLKLARSERLAPVFEAHPQMGLLGAAGHVLDGALYAGSAGNAAWMRRLAAELGTGAPLTSPYVAGTMFVARLGIFAPLRGASELLDLFDTDMGLKDGTLAHAFERFFGVLAAEAGLSVGEVAADGHVEPVAEVVNGSYAFARSTTEEELDRLRRLGAAR</sequence>